<dbReference type="PANTHER" id="PTHR11157:SF17">
    <property type="entry name" value="ELONGATION OF VERY LONG CHAIN FATTY ACIDS PROTEIN 6"/>
    <property type="match status" value="1"/>
</dbReference>
<dbReference type="EnsemblMetazoa" id="CapteT100184">
    <property type="protein sequence ID" value="CapteP100184"/>
    <property type="gene ID" value="CapteG100184"/>
</dbReference>
<evidence type="ECO:0000256" key="1">
    <source>
        <dbReference type="ARBA" id="ARBA00004141"/>
    </source>
</evidence>
<dbReference type="HOGENOM" id="CLU_048483_1_1_1"/>
<keyword evidence="6 10" id="KW-1133">Transmembrane helix</keyword>
<gene>
    <name evidence="11" type="ORF">CAPTEDRAFT_100184</name>
</gene>
<dbReference type="GO" id="GO:0005789">
    <property type="term" value="C:endoplasmic reticulum membrane"/>
    <property type="evidence" value="ECO:0007669"/>
    <property type="project" value="TreeGrafter"/>
</dbReference>
<dbReference type="Pfam" id="PF01151">
    <property type="entry name" value="ELO"/>
    <property type="match status" value="1"/>
</dbReference>
<feature type="transmembrane region" description="Helical" evidence="10">
    <location>
        <begin position="196"/>
        <end position="221"/>
    </location>
</feature>
<dbReference type="Proteomes" id="UP000014760">
    <property type="component" value="Unassembled WGS sequence"/>
</dbReference>
<dbReference type="InterPro" id="IPR030457">
    <property type="entry name" value="ELO_CS"/>
</dbReference>
<dbReference type="GO" id="GO:0030148">
    <property type="term" value="P:sphingolipid biosynthetic process"/>
    <property type="evidence" value="ECO:0007669"/>
    <property type="project" value="TreeGrafter"/>
</dbReference>
<evidence type="ECO:0000256" key="2">
    <source>
        <dbReference type="ARBA" id="ARBA00022516"/>
    </source>
</evidence>
<evidence type="ECO:0000256" key="3">
    <source>
        <dbReference type="ARBA" id="ARBA00022679"/>
    </source>
</evidence>
<evidence type="ECO:0000256" key="4">
    <source>
        <dbReference type="ARBA" id="ARBA00022692"/>
    </source>
</evidence>
<dbReference type="GO" id="GO:0034626">
    <property type="term" value="P:fatty acid elongation, polyunsaturated fatty acid"/>
    <property type="evidence" value="ECO:0007669"/>
    <property type="project" value="TreeGrafter"/>
</dbReference>
<keyword evidence="4 10" id="KW-0812">Transmembrane</keyword>
<dbReference type="GO" id="GO:0019367">
    <property type="term" value="P:fatty acid elongation, saturated fatty acid"/>
    <property type="evidence" value="ECO:0007669"/>
    <property type="project" value="TreeGrafter"/>
</dbReference>
<dbReference type="EMBL" id="KB304598">
    <property type="protein sequence ID" value="ELU01893.1"/>
    <property type="molecule type" value="Genomic_DNA"/>
</dbReference>
<keyword evidence="2 10" id="KW-0444">Lipid biosynthesis</keyword>
<dbReference type="AlphaFoldDB" id="R7UDN1"/>
<feature type="transmembrane region" description="Helical" evidence="10">
    <location>
        <begin position="140"/>
        <end position="160"/>
    </location>
</feature>
<feature type="transmembrane region" description="Helical" evidence="10">
    <location>
        <begin position="233"/>
        <end position="253"/>
    </location>
</feature>
<keyword evidence="13" id="KW-1185">Reference proteome</keyword>
<keyword evidence="3 10" id="KW-0808">Transferase</keyword>
<keyword evidence="9 10" id="KW-0275">Fatty acid biosynthesis</keyword>
<reference evidence="11 13" key="2">
    <citation type="journal article" date="2013" name="Nature">
        <title>Insights into bilaterian evolution from three spiralian genomes.</title>
        <authorList>
            <person name="Simakov O."/>
            <person name="Marletaz F."/>
            <person name="Cho S.J."/>
            <person name="Edsinger-Gonzales E."/>
            <person name="Havlak P."/>
            <person name="Hellsten U."/>
            <person name="Kuo D.H."/>
            <person name="Larsson T."/>
            <person name="Lv J."/>
            <person name="Arendt D."/>
            <person name="Savage R."/>
            <person name="Osoegawa K."/>
            <person name="de Jong P."/>
            <person name="Grimwood J."/>
            <person name="Chapman J.A."/>
            <person name="Shapiro H."/>
            <person name="Aerts A."/>
            <person name="Otillar R.P."/>
            <person name="Terry A.Y."/>
            <person name="Boore J.L."/>
            <person name="Grigoriev I.V."/>
            <person name="Lindberg D.R."/>
            <person name="Seaver E.C."/>
            <person name="Weisblat D.A."/>
            <person name="Putnam N.H."/>
            <person name="Rokhsar D.S."/>
        </authorList>
    </citation>
    <scope>NUCLEOTIDE SEQUENCE</scope>
    <source>
        <strain evidence="11 13">I ESC-2004</strain>
    </source>
</reference>
<reference evidence="12" key="3">
    <citation type="submission" date="2015-06" db="UniProtKB">
        <authorList>
            <consortium name="EnsemblMetazoa"/>
        </authorList>
    </citation>
    <scope>IDENTIFICATION</scope>
</reference>
<dbReference type="PROSITE" id="PS01188">
    <property type="entry name" value="ELO"/>
    <property type="match status" value="1"/>
</dbReference>
<dbReference type="EMBL" id="AMQN01001704">
    <property type="status" value="NOT_ANNOTATED_CDS"/>
    <property type="molecule type" value="Genomic_DNA"/>
</dbReference>
<evidence type="ECO:0000256" key="8">
    <source>
        <dbReference type="ARBA" id="ARBA00023136"/>
    </source>
</evidence>
<dbReference type="EC" id="2.3.1.199" evidence="10"/>
<evidence type="ECO:0000256" key="5">
    <source>
        <dbReference type="ARBA" id="ARBA00022832"/>
    </source>
</evidence>
<dbReference type="STRING" id="283909.R7UDN1"/>
<evidence type="ECO:0000256" key="6">
    <source>
        <dbReference type="ARBA" id="ARBA00022989"/>
    </source>
</evidence>
<evidence type="ECO:0000313" key="11">
    <source>
        <dbReference type="EMBL" id="ELU01893.1"/>
    </source>
</evidence>
<dbReference type="OrthoDB" id="10259681at2759"/>
<keyword evidence="8 10" id="KW-0472">Membrane</keyword>
<protein>
    <recommendedName>
        <fullName evidence="10">Elongation of very long chain fatty acids protein</fullName>
        <ecNumber evidence="10">2.3.1.199</ecNumber>
    </recommendedName>
    <alternativeName>
        <fullName evidence="10">Very-long-chain 3-oxoacyl-CoA synthase</fullName>
    </alternativeName>
</protein>
<keyword evidence="5 10" id="KW-0276">Fatty acid metabolism</keyword>
<dbReference type="GO" id="GO:0009922">
    <property type="term" value="F:fatty acid elongase activity"/>
    <property type="evidence" value="ECO:0007669"/>
    <property type="project" value="UniProtKB-EC"/>
</dbReference>
<evidence type="ECO:0000313" key="12">
    <source>
        <dbReference type="EnsemblMetazoa" id="CapteP100184"/>
    </source>
</evidence>
<dbReference type="OMA" id="LSMIVWN"/>
<evidence type="ECO:0000313" key="13">
    <source>
        <dbReference type="Proteomes" id="UP000014760"/>
    </source>
</evidence>
<dbReference type="InterPro" id="IPR002076">
    <property type="entry name" value="ELO_fam"/>
</dbReference>
<evidence type="ECO:0000256" key="7">
    <source>
        <dbReference type="ARBA" id="ARBA00023098"/>
    </source>
</evidence>
<keyword evidence="7 10" id="KW-0443">Lipid metabolism</keyword>
<sequence length="277" mass="31595">MTADTSNLLDKFLDYEATMDGRYTAKLLRENLTIALVISAVYIVMVFVGKRIMQNRPAYQLKTSLGIWSSILAVFSIAGAARTVPNLYTTAMRSVEDSICEPSFVVDPPTGLWVLMFTLSKVPELLDTAFLVLKKRPVIFLHWYHHCTVLVFSFYVYGNIAASGRYFATLNLCVHSVMYSYYALKSFNVWIPKCVSMLITFMQLTQMAIGVCVALKSYQYLGEGRPCSTSYSLVFWTLFMYSTYFILFANFFYQSYLKPRPRNTNTAATNDIRKKAV</sequence>
<comment type="similarity">
    <text evidence="10">Belongs to the ELO family.</text>
</comment>
<organism evidence="11">
    <name type="scientific">Capitella teleta</name>
    <name type="common">Polychaete worm</name>
    <dbReference type="NCBI Taxonomy" id="283909"/>
    <lineage>
        <taxon>Eukaryota</taxon>
        <taxon>Metazoa</taxon>
        <taxon>Spiralia</taxon>
        <taxon>Lophotrochozoa</taxon>
        <taxon>Annelida</taxon>
        <taxon>Polychaeta</taxon>
        <taxon>Sedentaria</taxon>
        <taxon>Scolecida</taxon>
        <taxon>Capitellidae</taxon>
        <taxon>Capitella</taxon>
    </lineage>
</organism>
<comment type="catalytic activity">
    <reaction evidence="10">
        <text>a very-long-chain acyl-CoA + malonyl-CoA + H(+) = a very-long-chain 3-oxoacyl-CoA + CO2 + CoA</text>
        <dbReference type="Rhea" id="RHEA:32727"/>
        <dbReference type="ChEBI" id="CHEBI:15378"/>
        <dbReference type="ChEBI" id="CHEBI:16526"/>
        <dbReference type="ChEBI" id="CHEBI:57287"/>
        <dbReference type="ChEBI" id="CHEBI:57384"/>
        <dbReference type="ChEBI" id="CHEBI:90725"/>
        <dbReference type="ChEBI" id="CHEBI:90736"/>
        <dbReference type="EC" id="2.3.1.199"/>
    </reaction>
</comment>
<dbReference type="PANTHER" id="PTHR11157">
    <property type="entry name" value="FATTY ACID ACYL TRANSFERASE-RELATED"/>
    <property type="match status" value="1"/>
</dbReference>
<name>R7UDN1_CAPTE</name>
<dbReference type="GO" id="GO:0042761">
    <property type="term" value="P:very long-chain fatty acid biosynthetic process"/>
    <property type="evidence" value="ECO:0007669"/>
    <property type="project" value="TreeGrafter"/>
</dbReference>
<dbReference type="GO" id="GO:0034625">
    <property type="term" value="P:fatty acid elongation, monounsaturated fatty acid"/>
    <property type="evidence" value="ECO:0007669"/>
    <property type="project" value="TreeGrafter"/>
</dbReference>
<accession>R7UDN1</accession>
<proteinExistence type="inferred from homology"/>
<evidence type="ECO:0000256" key="9">
    <source>
        <dbReference type="ARBA" id="ARBA00023160"/>
    </source>
</evidence>
<evidence type="ECO:0000256" key="10">
    <source>
        <dbReference type="RuleBase" id="RU361115"/>
    </source>
</evidence>
<reference evidence="13" key="1">
    <citation type="submission" date="2012-12" db="EMBL/GenBank/DDBJ databases">
        <authorList>
            <person name="Hellsten U."/>
            <person name="Grimwood J."/>
            <person name="Chapman J.A."/>
            <person name="Shapiro H."/>
            <person name="Aerts A."/>
            <person name="Otillar R.P."/>
            <person name="Terry A.Y."/>
            <person name="Boore J.L."/>
            <person name="Simakov O."/>
            <person name="Marletaz F."/>
            <person name="Cho S.-J."/>
            <person name="Edsinger-Gonzales E."/>
            <person name="Havlak P."/>
            <person name="Kuo D.-H."/>
            <person name="Larsson T."/>
            <person name="Lv J."/>
            <person name="Arendt D."/>
            <person name="Savage R."/>
            <person name="Osoegawa K."/>
            <person name="de Jong P."/>
            <person name="Lindberg D.R."/>
            <person name="Seaver E.C."/>
            <person name="Weisblat D.A."/>
            <person name="Putnam N.H."/>
            <person name="Grigoriev I.V."/>
            <person name="Rokhsar D.S."/>
        </authorList>
    </citation>
    <scope>NUCLEOTIDE SEQUENCE</scope>
    <source>
        <strain evidence="13">I ESC-2004</strain>
    </source>
</reference>
<feature type="transmembrane region" description="Helical" evidence="10">
    <location>
        <begin position="65"/>
        <end position="84"/>
    </location>
</feature>
<comment type="subcellular location">
    <subcellularLocation>
        <location evidence="1">Membrane</location>
        <topology evidence="1">Multi-pass membrane protein</topology>
    </subcellularLocation>
</comment>
<feature type="transmembrane region" description="Helical" evidence="10">
    <location>
        <begin position="32"/>
        <end position="53"/>
    </location>
</feature>